<evidence type="ECO:0000256" key="1">
    <source>
        <dbReference type="SAM" id="SignalP"/>
    </source>
</evidence>
<evidence type="ECO:0000259" key="2">
    <source>
        <dbReference type="Pfam" id="PF00497"/>
    </source>
</evidence>
<feature type="domain" description="Solute-binding protein family 3/N-terminal" evidence="2">
    <location>
        <begin position="36"/>
        <end position="224"/>
    </location>
</feature>
<keyword evidence="4" id="KW-1185">Reference proteome</keyword>
<dbReference type="Pfam" id="PF00497">
    <property type="entry name" value="SBP_bac_3"/>
    <property type="match status" value="1"/>
</dbReference>
<evidence type="ECO:0000313" key="4">
    <source>
        <dbReference type="Proteomes" id="UP000199608"/>
    </source>
</evidence>
<dbReference type="SUPFAM" id="SSF53850">
    <property type="entry name" value="Periplasmic binding protein-like II"/>
    <property type="match status" value="1"/>
</dbReference>
<dbReference type="EMBL" id="FNLL01000009">
    <property type="protein sequence ID" value="SDU45938.1"/>
    <property type="molecule type" value="Genomic_DNA"/>
</dbReference>
<dbReference type="Proteomes" id="UP000199608">
    <property type="component" value="Unassembled WGS sequence"/>
</dbReference>
<protein>
    <submittedName>
        <fullName evidence="3">Polar amino acid transport system substrate-binding protein</fullName>
    </submittedName>
</protein>
<dbReference type="Gene3D" id="3.40.190.10">
    <property type="entry name" value="Periplasmic binding protein-like II"/>
    <property type="match status" value="2"/>
</dbReference>
<organism evidence="3 4">
    <name type="scientific">Desulfobacula phenolica</name>
    <dbReference type="NCBI Taxonomy" id="90732"/>
    <lineage>
        <taxon>Bacteria</taxon>
        <taxon>Pseudomonadati</taxon>
        <taxon>Thermodesulfobacteriota</taxon>
        <taxon>Desulfobacteria</taxon>
        <taxon>Desulfobacterales</taxon>
        <taxon>Desulfobacteraceae</taxon>
        <taxon>Desulfobacula</taxon>
    </lineage>
</organism>
<sequence length="236" mass="26301">MKCLFLTIFILTTAVSAYAQDYKATLAKMPIYAESAEKGVLVDLVKAIESQSGEKINLVIEPFARSLHNVVSGKADFHMPLIAIPGIDMTTLDYDYSTETIFHVNFVLYTKKGSNISIDKLQNSKVETDIAHLPYFNFPIKGSSNLELSLKKVSAGRIDAFIFADFASDPLVKKNNLTNIKRDLFKVYDVKIIIPKNGAGGKTDKFLSETISKLKANGTYDKIMGPIEMPYDNWQL</sequence>
<reference evidence="4" key="1">
    <citation type="submission" date="2016-10" db="EMBL/GenBank/DDBJ databases">
        <authorList>
            <person name="Varghese N."/>
            <person name="Submissions S."/>
        </authorList>
    </citation>
    <scope>NUCLEOTIDE SEQUENCE [LARGE SCALE GENOMIC DNA]</scope>
    <source>
        <strain evidence="4">DSM 3384</strain>
    </source>
</reference>
<name>A0A1H2IQ28_9BACT</name>
<feature type="chain" id="PRO_5011547030" evidence="1">
    <location>
        <begin position="20"/>
        <end position="236"/>
    </location>
</feature>
<accession>A0A1H2IQ28</accession>
<proteinExistence type="predicted"/>
<gene>
    <name evidence="3" type="ORF">SAMN04487931_10960</name>
</gene>
<dbReference type="RefSeq" id="WP_092235781.1">
    <property type="nucleotide sequence ID" value="NZ_FNLL01000009.1"/>
</dbReference>
<dbReference type="InterPro" id="IPR001638">
    <property type="entry name" value="Solute-binding_3/MltF_N"/>
</dbReference>
<dbReference type="AlphaFoldDB" id="A0A1H2IQ28"/>
<keyword evidence="1" id="KW-0732">Signal</keyword>
<evidence type="ECO:0000313" key="3">
    <source>
        <dbReference type="EMBL" id="SDU45938.1"/>
    </source>
</evidence>
<feature type="signal peptide" evidence="1">
    <location>
        <begin position="1"/>
        <end position="19"/>
    </location>
</feature>